<evidence type="ECO:0000313" key="3">
    <source>
        <dbReference type="Proteomes" id="UP000886595"/>
    </source>
</evidence>
<evidence type="ECO:0000256" key="1">
    <source>
        <dbReference type="SAM" id="MobiDB-lite"/>
    </source>
</evidence>
<dbReference type="Proteomes" id="UP000886595">
    <property type="component" value="Unassembled WGS sequence"/>
</dbReference>
<comment type="caution">
    <text evidence="2">The sequence shown here is derived from an EMBL/GenBank/DDBJ whole genome shotgun (WGS) entry which is preliminary data.</text>
</comment>
<feature type="region of interest" description="Disordered" evidence="1">
    <location>
        <begin position="78"/>
        <end position="99"/>
    </location>
</feature>
<protein>
    <submittedName>
        <fullName evidence="2">Uncharacterized protein</fullName>
    </submittedName>
</protein>
<sequence>MSTSPLWTYGILRVEFCRYNTIRNIKSFTERIKGSGSQRTYECFSRIVITCNLCHYENYVIRGSNSIEQNRLNSTKVLLTEGTDNRDDKTHQGGSKSDS</sequence>
<organism evidence="2 3">
    <name type="scientific">Brassica carinata</name>
    <name type="common">Ethiopian mustard</name>
    <name type="synonym">Abyssinian cabbage</name>
    <dbReference type="NCBI Taxonomy" id="52824"/>
    <lineage>
        <taxon>Eukaryota</taxon>
        <taxon>Viridiplantae</taxon>
        <taxon>Streptophyta</taxon>
        <taxon>Embryophyta</taxon>
        <taxon>Tracheophyta</taxon>
        <taxon>Spermatophyta</taxon>
        <taxon>Magnoliopsida</taxon>
        <taxon>eudicotyledons</taxon>
        <taxon>Gunneridae</taxon>
        <taxon>Pentapetalae</taxon>
        <taxon>rosids</taxon>
        <taxon>malvids</taxon>
        <taxon>Brassicales</taxon>
        <taxon>Brassicaceae</taxon>
        <taxon>Brassiceae</taxon>
        <taxon>Brassica</taxon>
    </lineage>
</organism>
<feature type="compositionally biased region" description="Basic and acidic residues" evidence="1">
    <location>
        <begin position="83"/>
        <end position="99"/>
    </location>
</feature>
<evidence type="ECO:0000313" key="2">
    <source>
        <dbReference type="EMBL" id="KAG2288971.1"/>
    </source>
</evidence>
<reference evidence="2 3" key="1">
    <citation type="submission" date="2020-02" db="EMBL/GenBank/DDBJ databases">
        <authorList>
            <person name="Ma Q."/>
            <person name="Huang Y."/>
            <person name="Song X."/>
            <person name="Pei D."/>
        </authorList>
    </citation>
    <scope>NUCLEOTIDE SEQUENCE [LARGE SCALE GENOMIC DNA]</scope>
    <source>
        <strain evidence="2">Sxm20200214</strain>
        <tissue evidence="2">Leaf</tissue>
    </source>
</reference>
<proteinExistence type="predicted"/>
<dbReference type="EMBL" id="JAAMPC010000010">
    <property type="protein sequence ID" value="KAG2288971.1"/>
    <property type="molecule type" value="Genomic_DNA"/>
</dbReference>
<keyword evidence="3" id="KW-1185">Reference proteome</keyword>
<name>A0A8X7RIN6_BRACI</name>
<dbReference type="AlphaFoldDB" id="A0A8X7RIN6"/>
<accession>A0A8X7RIN6</accession>
<gene>
    <name evidence="2" type="ORF">Bca52824_048575</name>
</gene>